<evidence type="ECO:0000313" key="7">
    <source>
        <dbReference type="EMBL" id="SDO66074.1"/>
    </source>
</evidence>
<dbReference type="GO" id="GO:0003677">
    <property type="term" value="F:DNA binding"/>
    <property type="evidence" value="ECO:0007669"/>
    <property type="project" value="UniProtKB-UniRule"/>
</dbReference>
<evidence type="ECO:0000313" key="9">
    <source>
        <dbReference type="Proteomes" id="UP000199639"/>
    </source>
</evidence>
<evidence type="ECO:0000256" key="2">
    <source>
        <dbReference type="ARBA" id="ARBA00023125"/>
    </source>
</evidence>
<evidence type="ECO:0000256" key="4">
    <source>
        <dbReference type="PROSITE-ProRule" id="PRU01248"/>
    </source>
</evidence>
<reference evidence="7 9" key="1">
    <citation type="submission" date="2016-10" db="EMBL/GenBank/DDBJ databases">
        <authorList>
            <person name="Varghese N."/>
            <person name="Submissions S."/>
        </authorList>
    </citation>
    <scope>NUCLEOTIDE SEQUENCE [LARGE SCALE GENOMIC DNA]</scope>
    <source>
        <strain evidence="7 9">CGMCC 1.11215</strain>
    </source>
</reference>
<dbReference type="PROSITE" id="PS51898">
    <property type="entry name" value="TYR_RECOMBINASE"/>
    <property type="match status" value="1"/>
</dbReference>
<dbReference type="AlphaFoldDB" id="A0A4V6QGD2"/>
<dbReference type="PANTHER" id="PTHR30349">
    <property type="entry name" value="PHAGE INTEGRASE-RELATED"/>
    <property type="match status" value="1"/>
</dbReference>
<proteinExistence type="predicted"/>
<dbReference type="EMBL" id="SOFD01000019">
    <property type="protein sequence ID" value="TFB78251.1"/>
    <property type="molecule type" value="Genomic_DNA"/>
</dbReference>
<reference evidence="8 10" key="2">
    <citation type="submission" date="2019-03" db="EMBL/GenBank/DDBJ databases">
        <title>Genomics of glacier-inhabiting Cryobacterium strains.</title>
        <authorList>
            <person name="Liu Q."/>
            <person name="Xin Y.-H."/>
        </authorList>
    </citation>
    <scope>NUCLEOTIDE SEQUENCE [LARGE SCALE GENOMIC DNA]</scope>
    <source>
        <strain evidence="8 10">Hh8</strain>
    </source>
</reference>
<keyword evidence="10" id="KW-1185">Reference proteome</keyword>
<dbReference type="InterPro" id="IPR044068">
    <property type="entry name" value="CB"/>
</dbReference>
<evidence type="ECO:0000256" key="1">
    <source>
        <dbReference type="ARBA" id="ARBA00022908"/>
    </source>
</evidence>
<dbReference type="Proteomes" id="UP000298252">
    <property type="component" value="Unassembled WGS sequence"/>
</dbReference>
<dbReference type="InterPro" id="IPR002104">
    <property type="entry name" value="Integrase_catalytic"/>
</dbReference>
<dbReference type="InterPro" id="IPR013762">
    <property type="entry name" value="Integrase-like_cat_sf"/>
</dbReference>
<dbReference type="Pfam" id="PF02899">
    <property type="entry name" value="Phage_int_SAM_1"/>
    <property type="match status" value="1"/>
</dbReference>
<evidence type="ECO:0000313" key="10">
    <source>
        <dbReference type="Proteomes" id="UP000298252"/>
    </source>
</evidence>
<gene>
    <name evidence="8" type="ORF">E3O21_06505</name>
    <name evidence="7" type="ORF">SAMN05216368_1343</name>
</gene>
<dbReference type="InterPro" id="IPR010998">
    <property type="entry name" value="Integrase_recombinase_N"/>
</dbReference>
<dbReference type="Pfam" id="PF00589">
    <property type="entry name" value="Phage_integrase"/>
    <property type="match status" value="1"/>
</dbReference>
<evidence type="ECO:0000259" key="6">
    <source>
        <dbReference type="PROSITE" id="PS51900"/>
    </source>
</evidence>
<dbReference type="InterPro" id="IPR050090">
    <property type="entry name" value="Tyrosine_recombinase_XerCD"/>
</dbReference>
<protein>
    <submittedName>
        <fullName evidence="8">Integrase</fullName>
    </submittedName>
    <submittedName>
        <fullName evidence="7">Site-specific recombinase XerD</fullName>
    </submittedName>
</protein>
<dbReference type="PROSITE" id="PS51900">
    <property type="entry name" value="CB"/>
    <property type="match status" value="1"/>
</dbReference>
<evidence type="ECO:0000313" key="8">
    <source>
        <dbReference type="EMBL" id="TFB78251.1"/>
    </source>
</evidence>
<keyword evidence="1" id="KW-0229">DNA integration</keyword>
<accession>A0A4V6QGD2</accession>
<name>A0A4V6QGD2_9MICO</name>
<sequence length="329" mass="36073">MNTLATSLQTYFTTFARTQRDLSSNTIASYRDTWRMLLKHLTATLGVPTERVDFDALTATNVTGFLDHLEHDRGNNAKTRNTRLTAIRAVLSRALPDHPEHAATITQVLAIPPKRATRPVIEFLTPEEVDVLLAAPDNQTWTGRRDYALLAMAVQTGLRISEICALTLNDIHLGAGPQITCTGKGRRQRSTPLTRTTVNTMKHYLAERAARPGTAMFCGPHGQALSRDALEHRLAKHLDTARTTSSSLAGKHVTMHTLRHTTAMNLLAGGVDIAVIALWLGHADTHSTDAYLHADMAIKQAAIERTRPPGVTPGNYHPEPSILAWLTAL</sequence>
<organism evidence="7 9">
    <name type="scientific">Cryobacterium flavum</name>
    <dbReference type="NCBI Taxonomy" id="1424659"/>
    <lineage>
        <taxon>Bacteria</taxon>
        <taxon>Bacillati</taxon>
        <taxon>Actinomycetota</taxon>
        <taxon>Actinomycetes</taxon>
        <taxon>Micrococcales</taxon>
        <taxon>Microbacteriaceae</taxon>
        <taxon>Cryobacterium</taxon>
    </lineage>
</organism>
<dbReference type="EMBL" id="FNIB01000034">
    <property type="protein sequence ID" value="SDO66074.1"/>
    <property type="molecule type" value="Genomic_DNA"/>
</dbReference>
<dbReference type="Proteomes" id="UP000199639">
    <property type="component" value="Unassembled WGS sequence"/>
</dbReference>
<dbReference type="GO" id="GO:0006310">
    <property type="term" value="P:DNA recombination"/>
    <property type="evidence" value="ECO:0007669"/>
    <property type="project" value="UniProtKB-KW"/>
</dbReference>
<dbReference type="Gene3D" id="1.10.150.130">
    <property type="match status" value="1"/>
</dbReference>
<feature type="domain" description="Core-binding (CB)" evidence="6">
    <location>
        <begin position="1"/>
        <end position="95"/>
    </location>
</feature>
<feature type="domain" description="Tyr recombinase" evidence="5">
    <location>
        <begin position="119"/>
        <end position="304"/>
    </location>
</feature>
<dbReference type="InterPro" id="IPR004107">
    <property type="entry name" value="Integrase_SAM-like_N"/>
</dbReference>
<dbReference type="RefSeq" id="WP_092342693.1">
    <property type="nucleotide sequence ID" value="NZ_FNIB01000034.1"/>
</dbReference>
<dbReference type="PANTHER" id="PTHR30349:SF81">
    <property type="entry name" value="TYROSINE RECOMBINASE XERC"/>
    <property type="match status" value="1"/>
</dbReference>
<dbReference type="GO" id="GO:0015074">
    <property type="term" value="P:DNA integration"/>
    <property type="evidence" value="ECO:0007669"/>
    <property type="project" value="InterPro"/>
</dbReference>
<dbReference type="STRING" id="1424659.SAMN05216368_1343"/>
<keyword evidence="3" id="KW-0233">DNA recombination</keyword>
<dbReference type="SUPFAM" id="SSF56349">
    <property type="entry name" value="DNA breaking-rejoining enzymes"/>
    <property type="match status" value="1"/>
</dbReference>
<dbReference type="InterPro" id="IPR011010">
    <property type="entry name" value="DNA_brk_join_enz"/>
</dbReference>
<keyword evidence="2 4" id="KW-0238">DNA-binding</keyword>
<dbReference type="Gene3D" id="1.10.443.10">
    <property type="entry name" value="Intergrase catalytic core"/>
    <property type="match status" value="1"/>
</dbReference>
<evidence type="ECO:0000256" key="3">
    <source>
        <dbReference type="ARBA" id="ARBA00023172"/>
    </source>
</evidence>
<evidence type="ECO:0000259" key="5">
    <source>
        <dbReference type="PROSITE" id="PS51898"/>
    </source>
</evidence>